<gene>
    <name evidence="2" type="ORF">PM001_LOCUS3392</name>
</gene>
<organism evidence="2 3">
    <name type="scientific">Peronospora matthiolae</name>
    <dbReference type="NCBI Taxonomy" id="2874970"/>
    <lineage>
        <taxon>Eukaryota</taxon>
        <taxon>Sar</taxon>
        <taxon>Stramenopiles</taxon>
        <taxon>Oomycota</taxon>
        <taxon>Peronosporomycetes</taxon>
        <taxon>Peronosporales</taxon>
        <taxon>Peronosporaceae</taxon>
        <taxon>Peronospora</taxon>
    </lineage>
</organism>
<protein>
    <submittedName>
        <fullName evidence="2">Uncharacterized protein</fullName>
    </submittedName>
</protein>
<feature type="compositionally biased region" description="Polar residues" evidence="1">
    <location>
        <begin position="80"/>
        <end position="90"/>
    </location>
</feature>
<comment type="caution">
    <text evidence="2">The sequence shown here is derived from an EMBL/GenBank/DDBJ whole genome shotgun (WGS) entry which is preliminary data.</text>
</comment>
<dbReference type="EMBL" id="CAKLBY020000031">
    <property type="protein sequence ID" value="CAK7906731.1"/>
    <property type="molecule type" value="Genomic_DNA"/>
</dbReference>
<evidence type="ECO:0000313" key="2">
    <source>
        <dbReference type="EMBL" id="CAK7906731.1"/>
    </source>
</evidence>
<proteinExistence type="predicted"/>
<sequence>MPHYFVIDARVSMSREQSISIWSSPPIHSCGAQHLITQPYREKARRARSNSISTSSLRVAPASPVNQFAQTMGPERAPPTTDNSWSRRTTPAMSNDFSFADSWDPRCTATSNRRSVWRRLTANVDKCVLRVVSKFYR</sequence>
<name>A0AAV1TA12_9STRA</name>
<reference evidence="2" key="1">
    <citation type="submission" date="2024-01" db="EMBL/GenBank/DDBJ databases">
        <authorList>
            <person name="Webb A."/>
        </authorList>
    </citation>
    <scope>NUCLEOTIDE SEQUENCE</scope>
    <source>
        <strain evidence="2">Pm1</strain>
    </source>
</reference>
<dbReference type="AlphaFoldDB" id="A0AAV1TA12"/>
<feature type="region of interest" description="Disordered" evidence="1">
    <location>
        <begin position="47"/>
        <end position="90"/>
    </location>
</feature>
<dbReference type="Proteomes" id="UP001162060">
    <property type="component" value="Unassembled WGS sequence"/>
</dbReference>
<evidence type="ECO:0000313" key="3">
    <source>
        <dbReference type="Proteomes" id="UP001162060"/>
    </source>
</evidence>
<accession>A0AAV1TA12</accession>
<evidence type="ECO:0000256" key="1">
    <source>
        <dbReference type="SAM" id="MobiDB-lite"/>
    </source>
</evidence>